<feature type="non-terminal residue" evidence="1">
    <location>
        <position position="78"/>
    </location>
</feature>
<sequence>RQPVFKNNNFLGLTIGVYDFPLLITEALGETKLSEFVFRIKNENGKTLWKSGEMRGNPADAVLTLRNITWKISAGWKK</sequence>
<reference evidence="1 2" key="1">
    <citation type="journal article" date="2018" name="Nat. Biotechnol.">
        <title>A standardized bacterial taxonomy based on genome phylogeny substantially revises the tree of life.</title>
        <authorList>
            <person name="Parks D.H."/>
            <person name="Chuvochina M."/>
            <person name="Waite D.W."/>
            <person name="Rinke C."/>
            <person name="Skarshewski A."/>
            <person name="Chaumeil P.A."/>
            <person name="Hugenholtz P."/>
        </authorList>
    </citation>
    <scope>NUCLEOTIDE SEQUENCE [LARGE SCALE GENOMIC DNA]</scope>
    <source>
        <strain evidence="1">UBA8672</strain>
    </source>
</reference>
<evidence type="ECO:0000313" key="1">
    <source>
        <dbReference type="EMBL" id="HCW92634.1"/>
    </source>
</evidence>
<feature type="non-terminal residue" evidence="1">
    <location>
        <position position="1"/>
    </location>
</feature>
<dbReference type="AlphaFoldDB" id="A0A3D5QAD1"/>
<name>A0A3D5QAD1_FLESI</name>
<dbReference type="EMBL" id="DPPF01000063">
    <property type="protein sequence ID" value="HCW92634.1"/>
    <property type="molecule type" value="Genomic_DNA"/>
</dbReference>
<proteinExistence type="predicted"/>
<dbReference type="Proteomes" id="UP000262325">
    <property type="component" value="Unassembled WGS sequence"/>
</dbReference>
<evidence type="ECO:0000313" key="2">
    <source>
        <dbReference type="Proteomes" id="UP000262325"/>
    </source>
</evidence>
<organism evidence="1 2">
    <name type="scientific">Flexistipes sinusarabici</name>
    <dbReference type="NCBI Taxonomy" id="2352"/>
    <lineage>
        <taxon>Bacteria</taxon>
        <taxon>Pseudomonadati</taxon>
        <taxon>Deferribacterota</taxon>
        <taxon>Deferribacteres</taxon>
        <taxon>Deferribacterales</taxon>
        <taxon>Flexistipitaceae</taxon>
        <taxon>Flexistipes</taxon>
    </lineage>
</organism>
<comment type="caution">
    <text evidence="1">The sequence shown here is derived from an EMBL/GenBank/DDBJ whole genome shotgun (WGS) entry which is preliminary data.</text>
</comment>
<gene>
    <name evidence="1" type="ORF">DHM44_03025</name>
</gene>
<protein>
    <submittedName>
        <fullName evidence="1">Uncharacterized protein</fullName>
    </submittedName>
</protein>
<accession>A0A3D5QAD1</accession>